<gene>
    <name evidence="3" type="ORF">RRG08_008875</name>
</gene>
<feature type="compositionally biased region" description="Polar residues" evidence="1">
    <location>
        <begin position="378"/>
        <end position="387"/>
    </location>
</feature>
<keyword evidence="4" id="KW-1185">Reference proteome</keyword>
<dbReference type="AlphaFoldDB" id="A0AAE0ZWT8"/>
<dbReference type="Pfam" id="PF09414">
    <property type="entry name" value="RNA_ligase"/>
    <property type="match status" value="1"/>
</dbReference>
<dbReference type="InterPro" id="IPR021122">
    <property type="entry name" value="RNA_ligase_dom_REL/Rnl2"/>
</dbReference>
<evidence type="ECO:0000256" key="1">
    <source>
        <dbReference type="SAM" id="MobiDB-lite"/>
    </source>
</evidence>
<dbReference type="EMBL" id="JAWDGP010003139">
    <property type="protein sequence ID" value="KAK3777020.1"/>
    <property type="molecule type" value="Genomic_DNA"/>
</dbReference>
<evidence type="ECO:0000313" key="3">
    <source>
        <dbReference type="EMBL" id="KAK3777020.1"/>
    </source>
</evidence>
<evidence type="ECO:0000313" key="4">
    <source>
        <dbReference type="Proteomes" id="UP001283361"/>
    </source>
</evidence>
<name>A0AAE0ZWT8_9GAST</name>
<dbReference type="Proteomes" id="UP001283361">
    <property type="component" value="Unassembled WGS sequence"/>
</dbReference>
<protein>
    <recommendedName>
        <fullName evidence="2">RNA ligase domain-containing protein</fullName>
    </recommendedName>
</protein>
<feature type="domain" description="RNA ligase" evidence="2">
    <location>
        <begin position="28"/>
        <end position="279"/>
    </location>
</feature>
<accession>A0AAE0ZWT8</accession>
<sequence length="421" mass="47904">MATKKDISFSPMTSIMKKPSLRENNCQDWIATEKVHGASFQFYTSDGDNIHLGSRTRCLDGNISFLKCSLPELQARHSDYVKSLYKEVKTGERWGHYITYSEEFIFDSDDDDDYEAVSATEDKHLEDLEEGREDHGIEVNHGILREVVKREADNVEVRIYGELYGGGGVDKDVKPAVQKEIIYSDEFRFYVFGITINKKWVNIVEMNELCENAGFPYFATPVCEPRSTLDELQDFLISSGFMNSRSRLTDRSDDFKTKIEGVVMSPLKRPDFKRHAIKLLSAAFTDVRQTGKGKNVQVNYCTKARYLSVISKLDIPEREDTEMVISMFINDIEKESGEPLSINKRKGSVKAVRGWLTKDGYIRDAQTYQAHKPAKPSAQLSRTSSRDAGQASYELTKTNREDVDTDPAEDEMPFGDLFGDL</sequence>
<dbReference type="Gene3D" id="3.30.470.30">
    <property type="entry name" value="DNA ligase/mRNA capping enzyme"/>
    <property type="match status" value="1"/>
</dbReference>
<dbReference type="SUPFAM" id="SSF56091">
    <property type="entry name" value="DNA ligase/mRNA capping enzyme, catalytic domain"/>
    <property type="match status" value="2"/>
</dbReference>
<reference evidence="3" key="1">
    <citation type="journal article" date="2023" name="G3 (Bethesda)">
        <title>A reference genome for the long-term kleptoplast-retaining sea slug Elysia crispata morphotype clarki.</title>
        <authorList>
            <person name="Eastman K.E."/>
            <person name="Pendleton A.L."/>
            <person name="Shaikh M.A."/>
            <person name="Suttiyut T."/>
            <person name="Ogas R."/>
            <person name="Tomko P."/>
            <person name="Gavelis G."/>
            <person name="Widhalm J.R."/>
            <person name="Wisecaver J.H."/>
        </authorList>
    </citation>
    <scope>NUCLEOTIDE SEQUENCE</scope>
    <source>
        <strain evidence="3">ECLA1</strain>
    </source>
</reference>
<evidence type="ECO:0000259" key="2">
    <source>
        <dbReference type="Pfam" id="PF09414"/>
    </source>
</evidence>
<feature type="compositionally biased region" description="Acidic residues" evidence="1">
    <location>
        <begin position="403"/>
        <end position="413"/>
    </location>
</feature>
<feature type="region of interest" description="Disordered" evidence="1">
    <location>
        <begin position="369"/>
        <end position="421"/>
    </location>
</feature>
<proteinExistence type="predicted"/>
<organism evidence="3 4">
    <name type="scientific">Elysia crispata</name>
    <name type="common">lettuce slug</name>
    <dbReference type="NCBI Taxonomy" id="231223"/>
    <lineage>
        <taxon>Eukaryota</taxon>
        <taxon>Metazoa</taxon>
        <taxon>Spiralia</taxon>
        <taxon>Lophotrochozoa</taxon>
        <taxon>Mollusca</taxon>
        <taxon>Gastropoda</taxon>
        <taxon>Heterobranchia</taxon>
        <taxon>Euthyneura</taxon>
        <taxon>Panpulmonata</taxon>
        <taxon>Sacoglossa</taxon>
        <taxon>Placobranchoidea</taxon>
        <taxon>Plakobranchidae</taxon>
        <taxon>Elysia</taxon>
    </lineage>
</organism>
<comment type="caution">
    <text evidence="3">The sequence shown here is derived from an EMBL/GenBank/DDBJ whole genome shotgun (WGS) entry which is preliminary data.</text>
</comment>